<evidence type="ECO:0000259" key="1">
    <source>
        <dbReference type="Pfam" id="PF04965"/>
    </source>
</evidence>
<dbReference type="Gene3D" id="3.10.450.40">
    <property type="match status" value="1"/>
</dbReference>
<dbReference type="InterPro" id="IPR007048">
    <property type="entry name" value="IraD/Gp25-like"/>
</dbReference>
<dbReference type="EMBL" id="AP018227">
    <property type="protein sequence ID" value="BAY84774.1"/>
    <property type="molecule type" value="Genomic_DNA"/>
</dbReference>
<sequence length="128" mass="14656">MDVDFLGVGWTSPVELDENGQIKVAKYEDCVRQSIWIILSTSKRERVMRPDFGCNIHEKVFAPNSLGTVGQIVSDVRDALIEWEPRIDVLDVDAIPDSSQPNLILIQVNYQIRTTNNIFNLVYPFYLQ</sequence>
<dbReference type="OrthoDB" id="9802846at2"/>
<accession>A0A1Z4LUB3</accession>
<evidence type="ECO:0000313" key="2">
    <source>
        <dbReference type="EMBL" id="BAY84774.1"/>
    </source>
</evidence>
<proteinExistence type="predicted"/>
<gene>
    <name evidence="2" type="ORF">NIES267_42710</name>
</gene>
<protein>
    <submittedName>
        <fullName evidence="2">GPW/gp25 family protein</fullName>
    </submittedName>
</protein>
<dbReference type="SUPFAM" id="SSF160719">
    <property type="entry name" value="gpW/gp25-like"/>
    <property type="match status" value="1"/>
</dbReference>
<feature type="domain" description="IraD/Gp25-like" evidence="1">
    <location>
        <begin position="27"/>
        <end position="116"/>
    </location>
</feature>
<name>A0A1Z4LUB3_9CYAN</name>
<reference evidence="2 3" key="1">
    <citation type="submission" date="2017-06" db="EMBL/GenBank/DDBJ databases">
        <title>Genome sequencing of cyanobaciteial culture collection at National Institute for Environmental Studies (NIES).</title>
        <authorList>
            <person name="Hirose Y."/>
            <person name="Shimura Y."/>
            <person name="Fujisawa T."/>
            <person name="Nakamura Y."/>
            <person name="Kawachi M."/>
        </authorList>
    </citation>
    <scope>NUCLEOTIDE SEQUENCE [LARGE SCALE GENOMIC DNA]</scope>
    <source>
        <strain evidence="2 3">NIES-267</strain>
    </source>
</reference>
<evidence type="ECO:0000313" key="3">
    <source>
        <dbReference type="Proteomes" id="UP000218418"/>
    </source>
</evidence>
<dbReference type="Proteomes" id="UP000218418">
    <property type="component" value="Chromosome"/>
</dbReference>
<dbReference type="Pfam" id="PF04965">
    <property type="entry name" value="GPW_gp25"/>
    <property type="match status" value="1"/>
</dbReference>
<dbReference type="AlphaFoldDB" id="A0A1Z4LUB3"/>
<organism evidence="2 3">
    <name type="scientific">Calothrix parasitica NIES-267</name>
    <dbReference type="NCBI Taxonomy" id="1973488"/>
    <lineage>
        <taxon>Bacteria</taxon>
        <taxon>Bacillati</taxon>
        <taxon>Cyanobacteriota</taxon>
        <taxon>Cyanophyceae</taxon>
        <taxon>Nostocales</taxon>
        <taxon>Calotrichaceae</taxon>
        <taxon>Calothrix</taxon>
    </lineage>
</organism>
<keyword evidence="3" id="KW-1185">Reference proteome</keyword>